<dbReference type="RefSeq" id="WP_183603726.1">
    <property type="nucleotide sequence ID" value="NZ_JACHXK010000020.1"/>
</dbReference>
<evidence type="ECO:0000313" key="1">
    <source>
        <dbReference type="EMBL" id="MBB3113657.1"/>
    </source>
</evidence>
<dbReference type="Gene3D" id="2.30.110.10">
    <property type="entry name" value="Electron Transport, Fmn-binding Protein, Chain A"/>
    <property type="match status" value="1"/>
</dbReference>
<dbReference type="InterPro" id="IPR012349">
    <property type="entry name" value="Split_barrel_FMN-bd"/>
</dbReference>
<dbReference type="PANTHER" id="PTHR34071">
    <property type="entry name" value="5-NITROIMIDAZOLE ANTIBIOTICS RESISTANCE PROTEIN, NIMA-FAMILY-RELATED PROTEIN-RELATED"/>
    <property type="match status" value="1"/>
</dbReference>
<proteinExistence type="predicted"/>
<evidence type="ECO:0000313" key="2">
    <source>
        <dbReference type="Proteomes" id="UP000570361"/>
    </source>
</evidence>
<sequence>MRRSEFEIGEEKIEDVEAFLREMSFGFLGTIDEEGMPAITPLNFAYVNQAIYFHGSRVGEKMRSIREQRSVTFAVAKEFAVIPSYFSDPLLACPATSYFKSVRIDGQAVVVDDPNEKALALEGLMQKLQPEGGYKTIDANDPDYVSRLKGVAVVRIDARRTVAKFKFGQNLKDVPRQAVEEGLAQRGAQHDEETIALIRRYCPHHKE</sequence>
<dbReference type="SUPFAM" id="SSF50475">
    <property type="entry name" value="FMN-binding split barrel"/>
    <property type="match status" value="1"/>
</dbReference>
<organism evidence="1 2">
    <name type="scientific">Paenibacillus phyllosphaerae</name>
    <dbReference type="NCBI Taxonomy" id="274593"/>
    <lineage>
        <taxon>Bacteria</taxon>
        <taxon>Bacillati</taxon>
        <taxon>Bacillota</taxon>
        <taxon>Bacilli</taxon>
        <taxon>Bacillales</taxon>
        <taxon>Paenibacillaceae</taxon>
        <taxon>Paenibacillus</taxon>
    </lineage>
</organism>
<protein>
    <recommendedName>
        <fullName evidence="3">Flavin-nucleotide-binding protein</fullName>
    </recommendedName>
</protein>
<keyword evidence="2" id="KW-1185">Reference proteome</keyword>
<dbReference type="EMBL" id="JACHXK010000020">
    <property type="protein sequence ID" value="MBB3113657.1"/>
    <property type="molecule type" value="Genomic_DNA"/>
</dbReference>
<dbReference type="Pfam" id="PF12900">
    <property type="entry name" value="Pyridox_ox_2"/>
    <property type="match status" value="1"/>
</dbReference>
<dbReference type="PANTHER" id="PTHR34071:SF2">
    <property type="entry name" value="FLAVIN-NUCLEOTIDE-BINDING PROTEIN"/>
    <property type="match status" value="1"/>
</dbReference>
<comment type="caution">
    <text evidence="1">The sequence shown here is derived from an EMBL/GenBank/DDBJ whole genome shotgun (WGS) entry which is preliminary data.</text>
</comment>
<reference evidence="1 2" key="1">
    <citation type="submission" date="2020-08" db="EMBL/GenBank/DDBJ databases">
        <title>Genomic Encyclopedia of Type Strains, Phase III (KMG-III): the genomes of soil and plant-associated and newly described type strains.</title>
        <authorList>
            <person name="Whitman W."/>
        </authorList>
    </citation>
    <scope>NUCLEOTIDE SEQUENCE [LARGE SCALE GENOMIC DNA]</scope>
    <source>
        <strain evidence="1 2">CECT 5862</strain>
    </source>
</reference>
<gene>
    <name evidence="1" type="ORF">FHS18_005770</name>
</gene>
<dbReference type="Proteomes" id="UP000570361">
    <property type="component" value="Unassembled WGS sequence"/>
</dbReference>
<evidence type="ECO:0008006" key="3">
    <source>
        <dbReference type="Google" id="ProtNLM"/>
    </source>
</evidence>
<accession>A0A7W5B3P7</accession>
<dbReference type="AlphaFoldDB" id="A0A7W5B3P7"/>
<name>A0A7W5B3P7_9BACL</name>
<dbReference type="InterPro" id="IPR024747">
    <property type="entry name" value="Pyridox_Oxase-rel"/>
</dbReference>